<dbReference type="EMBL" id="APNK01000022">
    <property type="protein sequence ID" value="KEZ76791.1"/>
    <property type="molecule type" value="Genomic_DNA"/>
</dbReference>
<comment type="caution">
    <text evidence="1">The sequence shown here is derived from an EMBL/GenBank/DDBJ whole genome shotgun (WGS) entry which is preliminary data.</text>
</comment>
<sequence>MNSNHNQTPLNPESANPEALDHTTYHRVVGPALRAAAETAAKRGHKYLFDDMPAMLALVDMVTRLADLYREHYPDVATDQNDWIDKAATAACVMVFQEAELPADAIGQCLAALETAYQQVHEQSVLDPGVRYIAMAWSHLDDDEREDAHHCLTQAAEHMIAAIETWQSEVH</sequence>
<gene>
    <name evidence="1" type="ORF">C41B8_13130</name>
</gene>
<evidence type="ECO:0000313" key="1">
    <source>
        <dbReference type="EMBL" id="KEZ76791.1"/>
    </source>
</evidence>
<protein>
    <submittedName>
        <fullName evidence="1">Uncharacterized protein</fullName>
    </submittedName>
</protein>
<name>A0A084IJA7_SALHC</name>
<accession>A0A084IJA7</accession>
<dbReference type="STRING" id="1304275.C41B8_13130"/>
<proteinExistence type="predicted"/>
<dbReference type="Proteomes" id="UP000028302">
    <property type="component" value="Unassembled WGS sequence"/>
</dbReference>
<dbReference type="eggNOG" id="ENOG50343DI">
    <property type="taxonomic scope" value="Bacteria"/>
</dbReference>
<organism evidence="1 2">
    <name type="scientific">Salinisphaera hydrothermalis (strain C41B8)</name>
    <dbReference type="NCBI Taxonomy" id="1304275"/>
    <lineage>
        <taxon>Bacteria</taxon>
        <taxon>Pseudomonadati</taxon>
        <taxon>Pseudomonadota</taxon>
        <taxon>Gammaproteobacteria</taxon>
        <taxon>Salinisphaerales</taxon>
        <taxon>Salinisphaeraceae</taxon>
        <taxon>Salinisphaera</taxon>
    </lineage>
</organism>
<dbReference type="RefSeq" id="WP_037339046.1">
    <property type="nucleotide sequence ID" value="NZ_APNK01000022.1"/>
</dbReference>
<dbReference type="OrthoDB" id="7061729at2"/>
<dbReference type="AlphaFoldDB" id="A0A084IJA7"/>
<reference evidence="1 2" key="1">
    <citation type="submission" date="2013-03" db="EMBL/GenBank/DDBJ databases">
        <title>Salinisphaera hydrothermalis C41B8 Genome Sequencing.</title>
        <authorList>
            <person name="Li C."/>
            <person name="Lai Q."/>
            <person name="Shao Z."/>
        </authorList>
    </citation>
    <scope>NUCLEOTIDE SEQUENCE [LARGE SCALE GENOMIC DNA]</scope>
    <source>
        <strain evidence="1 2">C41B8</strain>
    </source>
</reference>
<evidence type="ECO:0000313" key="2">
    <source>
        <dbReference type="Proteomes" id="UP000028302"/>
    </source>
</evidence>
<keyword evidence="2" id="KW-1185">Reference proteome</keyword>